<proteinExistence type="predicted"/>
<dbReference type="VEuPathDB" id="FungiDB:GVI51_L00319"/>
<evidence type="ECO:0000313" key="2">
    <source>
        <dbReference type="EMBL" id="KTB01823.1"/>
    </source>
</evidence>
<sequence>MTNTMPVRSYQNCSENDVVGYNDCPESLFVMPAVKAAKKTRPRRIPVSVNTDTQSSKINEGVSSESASKDDDVLNLPKSRLAKASAVPPPPIGRRSTSSSVSSLMCDSPTPLQSRSSSMSTLDNVSLLDENELMKKVANILNAESKLSNKEYEYYKGKIDSNLEESLKNDKVRIFLSRFFSELESSKNKEFAQKILLRGMTSDTTINSWCPAFHKIFDNASFC</sequence>
<protein>
    <submittedName>
        <fullName evidence="2">Alpha1-proteinase inhibitor-degradation deficient protein 37</fullName>
    </submittedName>
</protein>
<feature type="region of interest" description="Disordered" evidence="1">
    <location>
        <begin position="36"/>
        <end position="120"/>
    </location>
</feature>
<accession>A0A0W0DFV1</accession>
<dbReference type="AlphaFoldDB" id="A0A0W0DFV1"/>
<comment type="caution">
    <text evidence="2">The sequence shown here is derived from an EMBL/GenBank/DDBJ whole genome shotgun (WGS) entry which is preliminary data.</text>
</comment>
<feature type="compositionally biased region" description="Polar residues" evidence="1">
    <location>
        <begin position="48"/>
        <end position="66"/>
    </location>
</feature>
<dbReference type="EMBL" id="LLZZ01000129">
    <property type="protein sequence ID" value="KTB01823.1"/>
    <property type="molecule type" value="Genomic_DNA"/>
</dbReference>
<dbReference type="VEuPathDB" id="FungiDB:CAGL0L00539g"/>
<dbReference type="VEuPathDB" id="FungiDB:GWK60_D00319"/>
<dbReference type="Proteomes" id="UP000054886">
    <property type="component" value="Unassembled WGS sequence"/>
</dbReference>
<dbReference type="VEuPathDB" id="FungiDB:B1J91_L00539g"/>
<dbReference type="GO" id="GO:0036503">
    <property type="term" value="P:ERAD pathway"/>
    <property type="evidence" value="ECO:0007669"/>
    <property type="project" value="EnsemblFungi"/>
</dbReference>
<name>A0A0W0DFV1_CANGB</name>
<organism evidence="2 3">
    <name type="scientific">Candida glabrata</name>
    <name type="common">Yeast</name>
    <name type="synonym">Torulopsis glabrata</name>
    <dbReference type="NCBI Taxonomy" id="5478"/>
    <lineage>
        <taxon>Eukaryota</taxon>
        <taxon>Fungi</taxon>
        <taxon>Dikarya</taxon>
        <taxon>Ascomycota</taxon>
        <taxon>Saccharomycotina</taxon>
        <taxon>Saccharomycetes</taxon>
        <taxon>Saccharomycetales</taxon>
        <taxon>Saccharomycetaceae</taxon>
        <taxon>Nakaseomyces</taxon>
    </lineage>
</organism>
<evidence type="ECO:0000256" key="1">
    <source>
        <dbReference type="SAM" id="MobiDB-lite"/>
    </source>
</evidence>
<dbReference type="OrthoDB" id="4090463at2759"/>
<evidence type="ECO:0000313" key="3">
    <source>
        <dbReference type="Proteomes" id="UP000054886"/>
    </source>
</evidence>
<feature type="compositionally biased region" description="Polar residues" evidence="1">
    <location>
        <begin position="110"/>
        <end position="120"/>
    </location>
</feature>
<gene>
    <name evidence="2" type="ORF">AO440_000616</name>
</gene>
<reference evidence="2 3" key="1">
    <citation type="submission" date="2015-10" db="EMBL/GenBank/DDBJ databases">
        <title>Draft genomes sequences of Candida glabrata isolates 1A, 1B, 2A, 2B, 3A and 3B.</title>
        <authorList>
            <person name="Haavelsrud O.E."/>
            <person name="Gaustad P."/>
        </authorList>
    </citation>
    <scope>NUCLEOTIDE SEQUENCE [LARGE SCALE GENOMIC DNA]</scope>
    <source>
        <strain evidence="2">910700640</strain>
    </source>
</reference>